<dbReference type="PANTHER" id="PTHR48478">
    <property type="entry name" value="LECTIN-LIKE"/>
    <property type="match status" value="1"/>
</dbReference>
<proteinExistence type="predicted"/>
<dbReference type="InterPro" id="IPR052147">
    <property type="entry name" value="PP2-like/Lectin"/>
</dbReference>
<dbReference type="PANTHER" id="PTHR48478:SF1">
    <property type="entry name" value="LECTIN-LIKE"/>
    <property type="match status" value="1"/>
</dbReference>
<evidence type="ECO:0000313" key="2">
    <source>
        <dbReference type="RefSeq" id="XP_019098921.1"/>
    </source>
</evidence>
<dbReference type="InterPro" id="IPR025886">
    <property type="entry name" value="PP2-like"/>
</dbReference>
<dbReference type="GeneID" id="104768451"/>
<accession>A0ABM1RIT3</accession>
<dbReference type="Pfam" id="PF14299">
    <property type="entry name" value="PP2"/>
    <property type="match status" value="1"/>
</dbReference>
<organism evidence="1 2">
    <name type="scientific">Camelina sativa</name>
    <name type="common">False flax</name>
    <name type="synonym">Myagrum sativum</name>
    <dbReference type="NCBI Taxonomy" id="90675"/>
    <lineage>
        <taxon>Eukaryota</taxon>
        <taxon>Viridiplantae</taxon>
        <taxon>Streptophyta</taxon>
        <taxon>Embryophyta</taxon>
        <taxon>Tracheophyta</taxon>
        <taxon>Spermatophyta</taxon>
        <taxon>Magnoliopsida</taxon>
        <taxon>eudicotyledons</taxon>
        <taxon>Gunneridae</taxon>
        <taxon>Pentapetalae</taxon>
        <taxon>rosids</taxon>
        <taxon>malvids</taxon>
        <taxon>Brassicales</taxon>
        <taxon>Brassicaceae</taxon>
        <taxon>Camelineae</taxon>
        <taxon>Camelina</taxon>
    </lineage>
</organism>
<reference evidence="2" key="2">
    <citation type="submission" date="2025-08" db="UniProtKB">
        <authorList>
            <consortium name="RefSeq"/>
        </authorList>
    </citation>
    <scope>IDENTIFICATION</scope>
    <source>
        <tissue evidence="2">Leaf</tissue>
    </source>
</reference>
<dbReference type="Proteomes" id="UP000694864">
    <property type="component" value="Chromosome 3"/>
</dbReference>
<name>A0ABM1RIT3_CAMSA</name>
<dbReference type="RefSeq" id="XP_019098921.1">
    <property type="nucleotide sequence ID" value="XM_019243376.1"/>
</dbReference>
<reference evidence="1" key="1">
    <citation type="journal article" date="2014" name="Nat. Commun.">
        <title>The emerging biofuel crop Camelina sativa retains a highly undifferentiated hexaploid genome structure.</title>
        <authorList>
            <person name="Kagale S."/>
            <person name="Koh C."/>
            <person name="Nixon J."/>
            <person name="Bollina V."/>
            <person name="Clarke W.E."/>
            <person name="Tuteja R."/>
            <person name="Spillane C."/>
            <person name="Robinson S.J."/>
            <person name="Links M.G."/>
            <person name="Clarke C."/>
            <person name="Higgins E.E."/>
            <person name="Huebert T."/>
            <person name="Sharpe A.G."/>
            <person name="Parkin I.A."/>
        </authorList>
    </citation>
    <scope>NUCLEOTIDE SEQUENCE [LARGE SCALE GENOMIC DNA]</scope>
    <source>
        <strain evidence="1">cv. DH55</strain>
    </source>
</reference>
<keyword evidence="1" id="KW-1185">Reference proteome</keyword>
<sequence length="169" mass="19016">MISLEKHGSLSQVVLISYGEVILSIGSSLKKTVVVFRTPAELKMVSWLEVTGSYDKIEPGKTYRIGFKISLTADATGWDQAPVFMSAKIGKKGKTIWKRIKSLNNNIEKLKRRTGPVNIPDDTDGRFEVFVSPNITINQDTKLQFGLYEVWTGKWKTGLLIYEAFVEEV</sequence>
<gene>
    <name evidence="2" type="primary">LOC104768451</name>
</gene>
<protein>
    <submittedName>
        <fullName evidence="2">Protein PHLOEM PROTEIN 2-LIKE A9 isoform X2</fullName>
    </submittedName>
</protein>
<evidence type="ECO:0000313" key="1">
    <source>
        <dbReference type="Proteomes" id="UP000694864"/>
    </source>
</evidence>